<proteinExistence type="predicted"/>
<dbReference type="Proteomes" id="UP000285462">
    <property type="component" value="Unassembled WGS sequence"/>
</dbReference>
<evidence type="ECO:0000313" key="2">
    <source>
        <dbReference type="Proteomes" id="UP000285462"/>
    </source>
</evidence>
<name>A0A412K7L6_BIFAD</name>
<dbReference type="AlphaFoldDB" id="A0A412K7L6"/>
<dbReference type="RefSeq" id="WP_117760017.1">
    <property type="nucleotide sequence ID" value="NZ_CP010437.1"/>
</dbReference>
<reference evidence="1 2" key="1">
    <citation type="submission" date="2018-08" db="EMBL/GenBank/DDBJ databases">
        <title>A genome reference for cultivated species of the human gut microbiota.</title>
        <authorList>
            <person name="Zou Y."/>
            <person name="Xue W."/>
            <person name="Luo G."/>
        </authorList>
    </citation>
    <scope>NUCLEOTIDE SEQUENCE [LARGE SCALE GENOMIC DNA]</scope>
    <source>
        <strain evidence="1 2">AF21-27</strain>
    </source>
</reference>
<accession>A0A412K7L6</accession>
<protein>
    <submittedName>
        <fullName evidence="1">Integrase</fullName>
    </submittedName>
</protein>
<evidence type="ECO:0000313" key="1">
    <source>
        <dbReference type="EMBL" id="RGS64756.1"/>
    </source>
</evidence>
<comment type="caution">
    <text evidence="1">The sequence shown here is derived from an EMBL/GenBank/DDBJ whole genome shotgun (WGS) entry which is preliminary data.</text>
</comment>
<sequence>MNELRAQQKSFALQNMRSKGLSNAGLPFKATGHKGGISRQGSKRG</sequence>
<organism evidence="1 2">
    <name type="scientific">Bifidobacterium adolescentis</name>
    <dbReference type="NCBI Taxonomy" id="1680"/>
    <lineage>
        <taxon>Bacteria</taxon>
        <taxon>Bacillati</taxon>
        <taxon>Actinomycetota</taxon>
        <taxon>Actinomycetes</taxon>
        <taxon>Bifidobacteriales</taxon>
        <taxon>Bifidobacteriaceae</taxon>
        <taxon>Bifidobacterium</taxon>
    </lineage>
</organism>
<dbReference type="EMBL" id="QRVT01000003">
    <property type="protein sequence ID" value="RGS64756.1"/>
    <property type="molecule type" value="Genomic_DNA"/>
</dbReference>
<gene>
    <name evidence="1" type="ORF">DWX79_07010</name>
</gene>